<evidence type="ECO:0000313" key="4">
    <source>
        <dbReference type="Proteomes" id="UP000588068"/>
    </source>
</evidence>
<evidence type="ECO:0000313" key="3">
    <source>
        <dbReference type="EMBL" id="MBB6094156.1"/>
    </source>
</evidence>
<comment type="caution">
    <text evidence="3">The sequence shown here is derived from an EMBL/GenBank/DDBJ whole genome shotgun (WGS) entry which is preliminary data.</text>
</comment>
<dbReference type="GO" id="GO:0016812">
    <property type="term" value="F:hydrolase activity, acting on carbon-nitrogen (but not peptide) bonds, in cyclic amides"/>
    <property type="evidence" value="ECO:0007669"/>
    <property type="project" value="TreeGrafter"/>
</dbReference>
<dbReference type="PANTHER" id="PTHR11647:SF1">
    <property type="entry name" value="COLLAPSIN RESPONSE MEDIATOR PROTEIN"/>
    <property type="match status" value="1"/>
</dbReference>
<reference evidence="3 4" key="1">
    <citation type="submission" date="2020-08" db="EMBL/GenBank/DDBJ databases">
        <title>Genomic Encyclopedia of Type Strains, Phase IV (KMG-IV): sequencing the most valuable type-strain genomes for metagenomic binning, comparative biology and taxonomic classification.</title>
        <authorList>
            <person name="Goeker M."/>
        </authorList>
    </citation>
    <scope>NUCLEOTIDE SEQUENCE [LARGE SCALE GENOMIC DNA]</scope>
    <source>
        <strain evidence="3 4">DSM 26723</strain>
    </source>
</reference>
<dbReference type="InterPro" id="IPR023100">
    <property type="entry name" value="D-aminoacylase_insert_dom_sf"/>
</dbReference>
<dbReference type="InterPro" id="IPR032466">
    <property type="entry name" value="Metal_Hydrolase"/>
</dbReference>
<dbReference type="CDD" id="cd01297">
    <property type="entry name" value="D-aminoacylase"/>
    <property type="match status" value="1"/>
</dbReference>
<name>A0A841HMQ4_9GAMM</name>
<dbReference type="Gene3D" id="2.30.40.10">
    <property type="entry name" value="Urease, subunit C, domain 1"/>
    <property type="match status" value="2"/>
</dbReference>
<dbReference type="Proteomes" id="UP000588068">
    <property type="component" value="Unassembled WGS sequence"/>
</dbReference>
<dbReference type="InterPro" id="IPR013108">
    <property type="entry name" value="Amidohydro_3"/>
</dbReference>
<feature type="region of interest" description="Disordered" evidence="1">
    <location>
        <begin position="555"/>
        <end position="574"/>
    </location>
</feature>
<dbReference type="SUPFAM" id="SSF51556">
    <property type="entry name" value="Metallo-dependent hydrolases"/>
    <property type="match status" value="1"/>
</dbReference>
<dbReference type="RefSeq" id="WP_184333163.1">
    <property type="nucleotide sequence ID" value="NZ_JACHHZ010000003.1"/>
</dbReference>
<protein>
    <submittedName>
        <fullName evidence="3">N-acyl-D-amino-acid deacylase</fullName>
        <ecNumber evidence="3">3.5.1.81</ecNumber>
    </submittedName>
</protein>
<sequence length="574" mass="62067">MDSRLRGNDGEALANCLRAAVLGVACLLVAGPATSAESVDLLIRNGLVFDGHGNAPVHGDVAVRGGRVVAVGALKDYQAEKQVDARGLAVAPGFINVLSWAPESLLHDGRGMSDIKQGVTLEIFGEGNSYGPVNDVIREEMIKTQGDIRYDVTWKSLDDFLTTLTKRGVSPNVASFIGATTVREYVLGFADRPPSPAELKQMQELVREAMRDGALGVGSSLIYAPAAYAKTDELVALASAAGEFNGAYISHMRSEGDRFLEALDELIQISREGKVHGEIYHLKAAGEKNWPKMSQAIAKIEAARKQGLSIAANMYAYPAGATGLDAAMPPWVQEGGLDAWIDRLQQPAIRERVIREMKTPAKDWESLFLAAGSPDRVLLIGFKNDKLKPLTGKTLAEVARMRGKSAEETAIDLVIEDRTRVSTAYFLMSEENVTLGLSQPWVSLGSDADAPATEGVFLKSNSHPRAYGNFARFLGLYVREKKVTTLPDAIRRMTHLPALNFKLKDRGCLEKGCYADIVIFDPATIADHSTFADPHRYSTGVAHVFVNGIQVLRDGQHTGATPGQVVRGPGWKGE</sequence>
<dbReference type="EC" id="3.5.1.81" evidence="3"/>
<dbReference type="InterPro" id="IPR011059">
    <property type="entry name" value="Metal-dep_hydrolase_composite"/>
</dbReference>
<evidence type="ECO:0000259" key="2">
    <source>
        <dbReference type="Pfam" id="PF07969"/>
    </source>
</evidence>
<dbReference type="Pfam" id="PF07969">
    <property type="entry name" value="Amidohydro_3"/>
    <property type="match status" value="1"/>
</dbReference>
<dbReference type="Gene3D" id="3.20.20.140">
    <property type="entry name" value="Metal-dependent hydrolases"/>
    <property type="match status" value="2"/>
</dbReference>
<feature type="domain" description="Amidohydrolase 3" evidence="2">
    <location>
        <begin position="155"/>
        <end position="551"/>
    </location>
</feature>
<organism evidence="3 4">
    <name type="scientific">Povalibacter uvarum</name>
    <dbReference type="NCBI Taxonomy" id="732238"/>
    <lineage>
        <taxon>Bacteria</taxon>
        <taxon>Pseudomonadati</taxon>
        <taxon>Pseudomonadota</taxon>
        <taxon>Gammaproteobacteria</taxon>
        <taxon>Steroidobacterales</taxon>
        <taxon>Steroidobacteraceae</taxon>
        <taxon>Povalibacter</taxon>
    </lineage>
</organism>
<dbReference type="InterPro" id="IPR050378">
    <property type="entry name" value="Metallo-dep_Hydrolases_sf"/>
</dbReference>
<keyword evidence="4" id="KW-1185">Reference proteome</keyword>
<dbReference type="GO" id="GO:0047420">
    <property type="term" value="F:N-acyl-D-amino-acid deacylase activity"/>
    <property type="evidence" value="ECO:0007669"/>
    <property type="project" value="UniProtKB-EC"/>
</dbReference>
<evidence type="ECO:0000256" key="1">
    <source>
        <dbReference type="SAM" id="MobiDB-lite"/>
    </source>
</evidence>
<gene>
    <name evidence="3" type="ORF">HNQ60_003037</name>
</gene>
<dbReference type="SUPFAM" id="SSF51338">
    <property type="entry name" value="Composite domain of metallo-dependent hydrolases"/>
    <property type="match status" value="1"/>
</dbReference>
<dbReference type="PANTHER" id="PTHR11647">
    <property type="entry name" value="HYDRANTOINASE/DIHYDROPYRIMIDINASE FAMILY MEMBER"/>
    <property type="match status" value="1"/>
</dbReference>
<dbReference type="EMBL" id="JACHHZ010000003">
    <property type="protein sequence ID" value="MBB6094156.1"/>
    <property type="molecule type" value="Genomic_DNA"/>
</dbReference>
<proteinExistence type="predicted"/>
<dbReference type="GO" id="GO:0005829">
    <property type="term" value="C:cytosol"/>
    <property type="evidence" value="ECO:0007669"/>
    <property type="project" value="TreeGrafter"/>
</dbReference>
<accession>A0A841HMQ4</accession>
<dbReference type="Gene3D" id="3.30.1490.130">
    <property type="entry name" value="D-aminoacylase. Domain 3"/>
    <property type="match status" value="1"/>
</dbReference>
<keyword evidence="3" id="KW-0378">Hydrolase</keyword>
<dbReference type="AlphaFoldDB" id="A0A841HMQ4"/>